<comment type="subcellular location">
    <subcellularLocation>
        <location evidence="1">Mitochondrion</location>
    </subcellularLocation>
</comment>
<evidence type="ECO:0000256" key="5">
    <source>
        <dbReference type="SAM" id="MobiDB-lite"/>
    </source>
</evidence>
<dbReference type="InterPro" id="IPR013177">
    <property type="entry name" value="Ribosomal_mS38_C"/>
</dbReference>
<feature type="domain" description="Ribosomal protein mS38 C-terminal" evidence="6">
    <location>
        <begin position="315"/>
        <end position="348"/>
    </location>
</feature>
<evidence type="ECO:0000256" key="1">
    <source>
        <dbReference type="ARBA" id="ARBA00004173"/>
    </source>
</evidence>
<evidence type="ECO:0000313" key="8">
    <source>
        <dbReference type="Proteomes" id="UP000664169"/>
    </source>
</evidence>
<dbReference type="EMBL" id="CAJPDQ010000022">
    <property type="protein sequence ID" value="CAF9924743.1"/>
    <property type="molecule type" value="Genomic_DNA"/>
</dbReference>
<dbReference type="AlphaFoldDB" id="A0A8H3IMR3"/>
<feature type="compositionally biased region" description="Low complexity" evidence="5">
    <location>
        <begin position="47"/>
        <end position="56"/>
    </location>
</feature>
<evidence type="ECO:0000313" key="7">
    <source>
        <dbReference type="EMBL" id="CAF9924743.1"/>
    </source>
</evidence>
<keyword evidence="2" id="KW-0496">Mitochondrion</keyword>
<feature type="compositionally biased region" description="Polar residues" evidence="5">
    <location>
        <begin position="58"/>
        <end position="72"/>
    </location>
</feature>
<dbReference type="Proteomes" id="UP000664169">
    <property type="component" value="Unassembled WGS sequence"/>
</dbReference>
<dbReference type="OrthoDB" id="5364404at2759"/>
<feature type="compositionally biased region" description="Polar residues" evidence="5">
    <location>
        <begin position="93"/>
        <end position="103"/>
    </location>
</feature>
<evidence type="ECO:0000259" key="6">
    <source>
        <dbReference type="SMART" id="SM01155"/>
    </source>
</evidence>
<evidence type="ECO:0000256" key="4">
    <source>
        <dbReference type="ARBA" id="ARBA00035682"/>
    </source>
</evidence>
<dbReference type="Pfam" id="PF08213">
    <property type="entry name" value="COX24_C"/>
    <property type="match status" value="1"/>
</dbReference>
<organism evidence="7 8">
    <name type="scientific">Gomphillus americanus</name>
    <dbReference type="NCBI Taxonomy" id="1940652"/>
    <lineage>
        <taxon>Eukaryota</taxon>
        <taxon>Fungi</taxon>
        <taxon>Dikarya</taxon>
        <taxon>Ascomycota</taxon>
        <taxon>Pezizomycotina</taxon>
        <taxon>Lecanoromycetes</taxon>
        <taxon>OSLEUM clade</taxon>
        <taxon>Ostropomycetidae</taxon>
        <taxon>Ostropales</taxon>
        <taxon>Graphidaceae</taxon>
        <taxon>Gomphilloideae</taxon>
        <taxon>Gomphillus</taxon>
    </lineage>
</organism>
<dbReference type="PANTHER" id="PTHR32035">
    <property type="entry name" value="AURORA KINASE A-INTERACTING PROTEIN"/>
    <property type="match status" value="1"/>
</dbReference>
<protein>
    <recommendedName>
        <fullName evidence="4">Small ribosomal subunit protein mS38</fullName>
    </recommendedName>
</protein>
<gene>
    <name evidence="7" type="ORF">GOMPHAMPRED_003690</name>
</gene>
<feature type="region of interest" description="Disordered" evidence="5">
    <location>
        <begin position="30"/>
        <end position="103"/>
    </location>
</feature>
<name>A0A8H3IMR3_9LECA</name>
<comment type="caution">
    <text evidence="7">The sequence shown here is derived from an EMBL/GenBank/DDBJ whole genome shotgun (WGS) entry which is preliminary data.</text>
</comment>
<feature type="compositionally biased region" description="Basic residues" evidence="5">
    <location>
        <begin position="34"/>
        <end position="46"/>
    </location>
</feature>
<keyword evidence="8" id="KW-1185">Reference proteome</keyword>
<dbReference type="SMART" id="SM01155">
    <property type="entry name" value="DUF1713"/>
    <property type="match status" value="1"/>
</dbReference>
<proteinExistence type="inferred from homology"/>
<accession>A0A8H3IMR3</accession>
<sequence length="349" mass="39328">MLRPPGIRFSTHTKLFPRFSNPLSSSCIYATSSRTRHNATRQRRNSSSKPSSSAPPNGNESGPVTTDASTATPRKKGSFSKAASRMKVKEAVTGSNSATISNSGTKEDAYAIPSVPSTQHLHLQDIHLASLFAFHRPISIQNSLPQSISERTFGQIFTPKPSQAKLDEDLTSSITRAISHIFRDIEKHSNGKGTIPVVLSDSKGDGNPFDKERKEYNFVTTSGTPVFIDIDAMLRTLPPFVAPSPPKKMSARKARVRVSKIAKMDEFFTPSSMDMIENFGSKKQRPVHRAPIQPFLTRMHTRKMLHLARNRDTYYAISVRRQRKLKMKKHKYKKLLKRTRNLRRRQDKL</sequence>
<evidence type="ECO:0000256" key="2">
    <source>
        <dbReference type="ARBA" id="ARBA00023128"/>
    </source>
</evidence>
<dbReference type="PANTHER" id="PTHR32035:SF3">
    <property type="entry name" value="SMALL RIBOSOMAL SUBUNIT PROTEIN MS38"/>
    <property type="match status" value="1"/>
</dbReference>
<dbReference type="GO" id="GO:0005739">
    <property type="term" value="C:mitochondrion"/>
    <property type="evidence" value="ECO:0007669"/>
    <property type="project" value="UniProtKB-SubCell"/>
</dbReference>
<reference evidence="7" key="1">
    <citation type="submission" date="2021-03" db="EMBL/GenBank/DDBJ databases">
        <authorList>
            <person name="Tagirdzhanova G."/>
        </authorList>
    </citation>
    <scope>NUCLEOTIDE SEQUENCE</scope>
</reference>
<evidence type="ECO:0000256" key="3">
    <source>
        <dbReference type="ARBA" id="ARBA00035647"/>
    </source>
</evidence>
<comment type="similarity">
    <text evidence="3">Belongs to the mitochondrion-specific ribosomal protein mS38 family.</text>
</comment>